<evidence type="ECO:0000313" key="1">
    <source>
        <dbReference type="EMBL" id="GFJ81851.1"/>
    </source>
</evidence>
<reference evidence="1 2" key="2">
    <citation type="submission" date="2020-03" db="EMBL/GenBank/DDBJ databases">
        <authorList>
            <person name="Ichikawa N."/>
            <person name="Kimura A."/>
            <person name="Kitahashi Y."/>
            <person name="Uohara A."/>
        </authorList>
    </citation>
    <scope>NUCLEOTIDE SEQUENCE [LARGE SCALE GENOMIC DNA]</scope>
    <source>
        <strain evidence="1 2">NBRC 108639</strain>
    </source>
</reference>
<organism evidence="1 2">
    <name type="scientific">Phytohabitans houttuyneae</name>
    <dbReference type="NCBI Taxonomy" id="1076126"/>
    <lineage>
        <taxon>Bacteria</taxon>
        <taxon>Bacillati</taxon>
        <taxon>Actinomycetota</taxon>
        <taxon>Actinomycetes</taxon>
        <taxon>Micromonosporales</taxon>
        <taxon>Micromonosporaceae</taxon>
    </lineage>
</organism>
<keyword evidence="2" id="KW-1185">Reference proteome</keyword>
<dbReference type="Proteomes" id="UP000482800">
    <property type="component" value="Unassembled WGS sequence"/>
</dbReference>
<sequence length="64" mass="7292">MRGVHLQPLPKPFRLQRSWLVQGERVSGLLTPTVFHLVVKSRSGFEAVNDALKRRAETRIAPSR</sequence>
<dbReference type="AlphaFoldDB" id="A0A6V8KHA7"/>
<dbReference type="RefSeq" id="WP_345513745.1">
    <property type="nucleotide sequence ID" value="NZ_BAABGO010000022.1"/>
</dbReference>
<proteinExistence type="predicted"/>
<comment type="caution">
    <text evidence="1">The sequence shown here is derived from an EMBL/GenBank/DDBJ whole genome shotgun (WGS) entry which is preliminary data.</text>
</comment>
<reference evidence="1 2" key="1">
    <citation type="submission" date="2020-03" db="EMBL/GenBank/DDBJ databases">
        <title>Whole genome shotgun sequence of Phytohabitans houttuyneae NBRC 108639.</title>
        <authorList>
            <person name="Komaki H."/>
            <person name="Tamura T."/>
        </authorList>
    </citation>
    <scope>NUCLEOTIDE SEQUENCE [LARGE SCALE GENOMIC DNA]</scope>
    <source>
        <strain evidence="1 2">NBRC 108639</strain>
    </source>
</reference>
<dbReference type="EMBL" id="BLPF01000002">
    <property type="protein sequence ID" value="GFJ81851.1"/>
    <property type="molecule type" value="Genomic_DNA"/>
</dbReference>
<protein>
    <submittedName>
        <fullName evidence="1">Uncharacterized protein</fullName>
    </submittedName>
</protein>
<gene>
    <name evidence="1" type="ORF">Phou_060310</name>
</gene>
<accession>A0A6V8KHA7</accession>
<evidence type="ECO:0000313" key="2">
    <source>
        <dbReference type="Proteomes" id="UP000482800"/>
    </source>
</evidence>
<name>A0A6V8KHA7_9ACTN</name>